<dbReference type="PATRIC" id="fig|320778.3.peg.3705"/>
<gene>
    <name evidence="2" type="ORF">ABT57_17020</name>
</gene>
<evidence type="ECO:0000256" key="1">
    <source>
        <dbReference type="SAM" id="SignalP"/>
    </source>
</evidence>
<feature type="signal peptide" evidence="1">
    <location>
        <begin position="1"/>
        <end position="20"/>
    </location>
</feature>
<dbReference type="PROSITE" id="PS51257">
    <property type="entry name" value="PROKAR_LIPOPROTEIN"/>
    <property type="match status" value="1"/>
</dbReference>
<proteinExistence type="predicted"/>
<dbReference type="STRING" id="320778.ABT57_17020"/>
<comment type="caution">
    <text evidence="2">The sequence shown here is derived from an EMBL/GenBank/DDBJ whole genome shotgun (WGS) entry which is preliminary data.</text>
</comment>
<evidence type="ECO:0000313" key="2">
    <source>
        <dbReference type="EMBL" id="KLV07595.1"/>
    </source>
</evidence>
<keyword evidence="3" id="KW-1185">Reference proteome</keyword>
<sequence>MYRKASLVAACVLFSGCMTTQLMPPASDFASQVPAKLNEQLKRLNDEPAVPFRGGMQTFHYDEDTALLTLIYRLPNPRWTWGIHQAETEAEIFPKLCKNFGAAIDHGLGVRAWFAGNGSFETEVLTPEICQTHLASAKN</sequence>
<dbReference type="Proteomes" id="UP000035909">
    <property type="component" value="Unassembled WGS sequence"/>
</dbReference>
<dbReference type="EMBL" id="LDOU01000016">
    <property type="protein sequence ID" value="KLV07595.1"/>
    <property type="molecule type" value="Genomic_DNA"/>
</dbReference>
<evidence type="ECO:0008006" key="4">
    <source>
        <dbReference type="Google" id="ProtNLM"/>
    </source>
</evidence>
<accession>A0A0J1H782</accession>
<organism evidence="2 3">
    <name type="scientific">Photobacterium ganghwense</name>
    <dbReference type="NCBI Taxonomy" id="320778"/>
    <lineage>
        <taxon>Bacteria</taxon>
        <taxon>Pseudomonadati</taxon>
        <taxon>Pseudomonadota</taxon>
        <taxon>Gammaproteobacteria</taxon>
        <taxon>Vibrionales</taxon>
        <taxon>Vibrionaceae</taxon>
        <taxon>Photobacterium</taxon>
    </lineage>
</organism>
<feature type="chain" id="PRO_5005252379" description="Lipoprotein" evidence="1">
    <location>
        <begin position="21"/>
        <end position="139"/>
    </location>
</feature>
<keyword evidence="1" id="KW-0732">Signal</keyword>
<evidence type="ECO:0000313" key="3">
    <source>
        <dbReference type="Proteomes" id="UP000035909"/>
    </source>
</evidence>
<reference evidence="2 3" key="1">
    <citation type="submission" date="2015-05" db="EMBL/GenBank/DDBJ databases">
        <title>Photobacterium galathea sp. nov.</title>
        <authorList>
            <person name="Machado H."/>
            <person name="Gram L."/>
        </authorList>
    </citation>
    <scope>NUCLEOTIDE SEQUENCE [LARGE SCALE GENOMIC DNA]</scope>
    <source>
        <strain evidence="2 3">DSM 22954</strain>
    </source>
</reference>
<protein>
    <recommendedName>
        <fullName evidence="4">Lipoprotein</fullName>
    </recommendedName>
</protein>
<dbReference type="RefSeq" id="WP_047886466.1">
    <property type="nucleotide sequence ID" value="NZ_CP071325.1"/>
</dbReference>
<dbReference type="AlphaFoldDB" id="A0A0J1H782"/>
<name>A0A0J1H782_9GAMM</name>
<dbReference type="OrthoDB" id="5816004at2"/>